<dbReference type="AlphaFoldDB" id="A0A0D3FDR4"/>
<proteinExistence type="predicted"/>
<dbReference type="Proteomes" id="UP000026960">
    <property type="component" value="Chromosome 3"/>
</dbReference>
<dbReference type="PaxDb" id="65489-OBART03G03560.1"/>
<reference evidence="3" key="1">
    <citation type="journal article" date="2009" name="Rice">
        <title>De Novo Next Generation Sequencing of Plant Genomes.</title>
        <authorList>
            <person name="Rounsley S."/>
            <person name="Marri P.R."/>
            <person name="Yu Y."/>
            <person name="He R."/>
            <person name="Sisneros N."/>
            <person name="Goicoechea J.L."/>
            <person name="Lee S.J."/>
            <person name="Angelova A."/>
            <person name="Kudrna D."/>
            <person name="Luo M."/>
            <person name="Affourtit J."/>
            <person name="Desany B."/>
            <person name="Knight J."/>
            <person name="Niazi F."/>
            <person name="Egholm M."/>
            <person name="Wing R.A."/>
        </authorList>
    </citation>
    <scope>NUCLEOTIDE SEQUENCE [LARGE SCALE GENOMIC DNA]</scope>
    <source>
        <strain evidence="3">cv. IRGC 105608</strain>
    </source>
</reference>
<evidence type="ECO:0000313" key="3">
    <source>
        <dbReference type="EnsemblPlants" id="OBART03G03560.1"/>
    </source>
</evidence>
<keyword evidence="2" id="KW-0472">Membrane</keyword>
<keyword evidence="2" id="KW-1133">Transmembrane helix</keyword>
<dbReference type="HOGENOM" id="CLU_858876_0_0_1"/>
<dbReference type="Gramene" id="OBART03G03560.1">
    <property type="protein sequence ID" value="OBART03G03560.1"/>
    <property type="gene ID" value="OBART03G03560"/>
</dbReference>
<dbReference type="eggNOG" id="ENOG502R3BA">
    <property type="taxonomic scope" value="Eukaryota"/>
</dbReference>
<evidence type="ECO:0000313" key="4">
    <source>
        <dbReference type="Proteomes" id="UP000026960"/>
    </source>
</evidence>
<feature type="transmembrane region" description="Helical" evidence="2">
    <location>
        <begin position="233"/>
        <end position="250"/>
    </location>
</feature>
<sequence length="324" mass="36761">MGRPIRRATSPPSAAGSVALAIRIPEPPPPHNLSAAPRPGVRRLSAGTPVQGKPQESNHVLNTVLQEWRRSQLHNYYAERGQWRPLRFSGSREGKRRALSLPNGSQGRSLRLRLCCAPPESKWWTTPLTPDDLIEPTGHGQEELEAIWNALVEEPLRPILTAFQEIKATNGNVFRCRCFHAGITSGLLVLVIRICQFHKLAPGLCVDFVLGYVCYRMSVLAEELKRNGKANNICARIQFVIMLLLFWANNPIKDSCFYFTQLIWYFALHVYSCAVFYEYIGVKHPARYLEAMFNTILTTNGGLMKVLKFSFWDKNEKHFPCLVI</sequence>
<protein>
    <submittedName>
        <fullName evidence="3">Uncharacterized protein</fullName>
    </submittedName>
</protein>
<reference evidence="3" key="2">
    <citation type="submission" date="2015-03" db="UniProtKB">
        <authorList>
            <consortium name="EnsemblPlants"/>
        </authorList>
    </citation>
    <scope>IDENTIFICATION</scope>
</reference>
<feature type="region of interest" description="Disordered" evidence="1">
    <location>
        <begin position="23"/>
        <end position="58"/>
    </location>
</feature>
<organism evidence="3">
    <name type="scientific">Oryza barthii</name>
    <dbReference type="NCBI Taxonomy" id="65489"/>
    <lineage>
        <taxon>Eukaryota</taxon>
        <taxon>Viridiplantae</taxon>
        <taxon>Streptophyta</taxon>
        <taxon>Embryophyta</taxon>
        <taxon>Tracheophyta</taxon>
        <taxon>Spermatophyta</taxon>
        <taxon>Magnoliopsida</taxon>
        <taxon>Liliopsida</taxon>
        <taxon>Poales</taxon>
        <taxon>Poaceae</taxon>
        <taxon>BOP clade</taxon>
        <taxon>Oryzoideae</taxon>
        <taxon>Oryzeae</taxon>
        <taxon>Oryzinae</taxon>
        <taxon>Oryza</taxon>
    </lineage>
</organism>
<feature type="transmembrane region" description="Helical" evidence="2">
    <location>
        <begin position="262"/>
        <end position="280"/>
    </location>
</feature>
<name>A0A0D3FDR4_9ORYZ</name>
<keyword evidence="2" id="KW-0812">Transmembrane</keyword>
<evidence type="ECO:0000256" key="2">
    <source>
        <dbReference type="SAM" id="Phobius"/>
    </source>
</evidence>
<keyword evidence="4" id="KW-1185">Reference proteome</keyword>
<accession>A0A0D3FDR4</accession>
<evidence type="ECO:0000256" key="1">
    <source>
        <dbReference type="SAM" id="MobiDB-lite"/>
    </source>
</evidence>
<dbReference type="EnsemblPlants" id="OBART03G03560.1">
    <property type="protein sequence ID" value="OBART03G03560.1"/>
    <property type="gene ID" value="OBART03G03560"/>
</dbReference>